<feature type="binding site" evidence="12 15">
    <location>
        <position position="45"/>
    </location>
    <ligand>
        <name>pyruvate</name>
        <dbReference type="ChEBI" id="CHEBI:15361"/>
    </ligand>
</feature>
<keyword evidence="17" id="KW-1185">Reference proteome</keyword>
<evidence type="ECO:0000313" key="16">
    <source>
        <dbReference type="EMBL" id="MBK1826957.1"/>
    </source>
</evidence>
<evidence type="ECO:0000256" key="2">
    <source>
        <dbReference type="ARBA" id="ARBA00005120"/>
    </source>
</evidence>
<feature type="active site" description="Proton donor/acceptor" evidence="12 14">
    <location>
        <position position="133"/>
    </location>
</feature>
<evidence type="ECO:0000256" key="3">
    <source>
        <dbReference type="ARBA" id="ARBA00007592"/>
    </source>
</evidence>
<evidence type="ECO:0000256" key="11">
    <source>
        <dbReference type="ARBA" id="ARBA00047836"/>
    </source>
</evidence>
<dbReference type="NCBIfam" id="TIGR00674">
    <property type="entry name" value="dapA"/>
    <property type="match status" value="1"/>
</dbReference>
<comment type="pathway">
    <text evidence="2 12">Amino-acid biosynthesis; L-lysine biosynthesis via DAP pathway; (S)-tetrahydrodipicolinate from L-aspartate: step 3/4.</text>
</comment>
<feature type="site" description="Part of a proton relay during catalysis" evidence="12">
    <location>
        <position position="107"/>
    </location>
</feature>
<comment type="subcellular location">
    <subcellularLocation>
        <location evidence="12">Cytoplasm</location>
    </subcellularLocation>
</comment>
<evidence type="ECO:0000256" key="15">
    <source>
        <dbReference type="PIRSR" id="PIRSR001365-2"/>
    </source>
</evidence>
<dbReference type="AlphaFoldDB" id="A0A934R9P0"/>
<dbReference type="InterPro" id="IPR005263">
    <property type="entry name" value="DapA"/>
</dbReference>
<dbReference type="GO" id="GO:0019877">
    <property type="term" value="P:diaminopimelate biosynthetic process"/>
    <property type="evidence" value="ECO:0007669"/>
    <property type="project" value="UniProtKB-UniRule"/>
</dbReference>
<evidence type="ECO:0000256" key="14">
    <source>
        <dbReference type="PIRSR" id="PIRSR001365-1"/>
    </source>
</evidence>
<dbReference type="EMBL" id="JAENII010000005">
    <property type="protein sequence ID" value="MBK1826957.1"/>
    <property type="molecule type" value="Genomic_DNA"/>
</dbReference>
<dbReference type="InterPro" id="IPR020625">
    <property type="entry name" value="Schiff_base-form_aldolases_AS"/>
</dbReference>
<keyword evidence="5 12" id="KW-0963">Cytoplasm</keyword>
<keyword evidence="9 12" id="KW-0456">Lyase</keyword>
<comment type="caution">
    <text evidence="16">The sequence shown here is derived from an EMBL/GenBank/DDBJ whole genome shotgun (WGS) entry which is preliminary data.</text>
</comment>
<keyword evidence="6 12" id="KW-0028">Amino-acid biosynthesis</keyword>
<dbReference type="RefSeq" id="WP_200278409.1">
    <property type="nucleotide sequence ID" value="NZ_JAENII010000005.1"/>
</dbReference>
<keyword evidence="8 12" id="KW-0457">Lysine biosynthesis</keyword>
<evidence type="ECO:0000256" key="10">
    <source>
        <dbReference type="ARBA" id="ARBA00023270"/>
    </source>
</evidence>
<proteinExistence type="inferred from homology"/>
<evidence type="ECO:0000256" key="4">
    <source>
        <dbReference type="ARBA" id="ARBA00012086"/>
    </source>
</evidence>
<comment type="catalytic activity">
    <reaction evidence="11 12">
        <text>L-aspartate 4-semialdehyde + pyruvate = (2S,4S)-4-hydroxy-2,3,4,5-tetrahydrodipicolinate + H2O + H(+)</text>
        <dbReference type="Rhea" id="RHEA:34171"/>
        <dbReference type="ChEBI" id="CHEBI:15361"/>
        <dbReference type="ChEBI" id="CHEBI:15377"/>
        <dbReference type="ChEBI" id="CHEBI:15378"/>
        <dbReference type="ChEBI" id="CHEBI:67139"/>
        <dbReference type="ChEBI" id="CHEBI:537519"/>
        <dbReference type="EC" id="4.3.3.7"/>
    </reaction>
</comment>
<organism evidence="16 17">
    <name type="scientific">Haloferula rosea</name>
    <dbReference type="NCBI Taxonomy" id="490093"/>
    <lineage>
        <taxon>Bacteria</taxon>
        <taxon>Pseudomonadati</taxon>
        <taxon>Verrucomicrobiota</taxon>
        <taxon>Verrucomicrobiia</taxon>
        <taxon>Verrucomicrobiales</taxon>
        <taxon>Verrucomicrobiaceae</taxon>
        <taxon>Haloferula</taxon>
    </lineage>
</organism>
<dbReference type="InterPro" id="IPR002220">
    <property type="entry name" value="DapA-like"/>
</dbReference>
<dbReference type="PROSITE" id="PS00665">
    <property type="entry name" value="DHDPS_1"/>
    <property type="match status" value="1"/>
</dbReference>
<evidence type="ECO:0000256" key="13">
    <source>
        <dbReference type="PIRNR" id="PIRNR001365"/>
    </source>
</evidence>
<dbReference type="InterPro" id="IPR020624">
    <property type="entry name" value="Schiff_base-form_aldolases_CS"/>
</dbReference>
<dbReference type="Proteomes" id="UP000658278">
    <property type="component" value="Unassembled WGS sequence"/>
</dbReference>
<dbReference type="GO" id="GO:0008840">
    <property type="term" value="F:4-hydroxy-tetrahydrodipicolinate synthase activity"/>
    <property type="evidence" value="ECO:0007669"/>
    <property type="project" value="UniProtKB-UniRule"/>
</dbReference>
<comment type="similarity">
    <text evidence="3 12 13">Belongs to the DapA family.</text>
</comment>
<dbReference type="PRINTS" id="PR00146">
    <property type="entry name" value="DHPICSNTHASE"/>
</dbReference>
<evidence type="ECO:0000256" key="7">
    <source>
        <dbReference type="ARBA" id="ARBA00022915"/>
    </source>
</evidence>
<comment type="function">
    <text evidence="1 12">Catalyzes the condensation of (S)-aspartate-beta-semialdehyde [(S)-ASA] and pyruvate to 4-hydroxy-tetrahydrodipicolinate (HTPA).</text>
</comment>
<feature type="binding site" evidence="12 15">
    <location>
        <position position="204"/>
    </location>
    <ligand>
        <name>pyruvate</name>
        <dbReference type="ChEBI" id="CHEBI:15361"/>
    </ligand>
</feature>
<dbReference type="PANTHER" id="PTHR12128:SF66">
    <property type="entry name" value="4-HYDROXY-2-OXOGLUTARATE ALDOLASE, MITOCHONDRIAL"/>
    <property type="match status" value="1"/>
</dbReference>
<dbReference type="HAMAP" id="MF_00418">
    <property type="entry name" value="DapA"/>
    <property type="match status" value="1"/>
</dbReference>
<dbReference type="SUPFAM" id="SSF51569">
    <property type="entry name" value="Aldolase"/>
    <property type="match status" value="1"/>
</dbReference>
<evidence type="ECO:0000256" key="6">
    <source>
        <dbReference type="ARBA" id="ARBA00022605"/>
    </source>
</evidence>
<dbReference type="Gene3D" id="3.20.20.70">
    <property type="entry name" value="Aldolase class I"/>
    <property type="match status" value="1"/>
</dbReference>
<dbReference type="CDD" id="cd00950">
    <property type="entry name" value="DHDPS"/>
    <property type="match status" value="1"/>
</dbReference>
<dbReference type="GO" id="GO:0005829">
    <property type="term" value="C:cytosol"/>
    <property type="evidence" value="ECO:0007669"/>
    <property type="project" value="TreeGrafter"/>
</dbReference>
<protein>
    <recommendedName>
        <fullName evidence="4 12">4-hydroxy-tetrahydrodipicolinate synthase</fullName>
        <shortName evidence="12">HTPA synthase</shortName>
        <ecNumber evidence="4 12">4.3.3.7</ecNumber>
    </recommendedName>
</protein>
<name>A0A934R9P0_9BACT</name>
<dbReference type="PIRSF" id="PIRSF001365">
    <property type="entry name" value="DHDPS"/>
    <property type="match status" value="1"/>
</dbReference>
<reference evidence="16" key="1">
    <citation type="submission" date="2021-01" db="EMBL/GenBank/DDBJ databases">
        <title>Modified the classification status of verrucomicrobia.</title>
        <authorList>
            <person name="Feng X."/>
        </authorList>
    </citation>
    <scope>NUCLEOTIDE SEQUENCE</scope>
    <source>
        <strain evidence="16">KCTC 22201</strain>
    </source>
</reference>
<evidence type="ECO:0000256" key="5">
    <source>
        <dbReference type="ARBA" id="ARBA00022490"/>
    </source>
</evidence>
<dbReference type="EC" id="4.3.3.7" evidence="4 12"/>
<dbReference type="PANTHER" id="PTHR12128">
    <property type="entry name" value="DIHYDRODIPICOLINATE SYNTHASE"/>
    <property type="match status" value="1"/>
</dbReference>
<evidence type="ECO:0000256" key="1">
    <source>
        <dbReference type="ARBA" id="ARBA00003294"/>
    </source>
</evidence>
<keyword evidence="7 12" id="KW-0220">Diaminopimelate biosynthesis</keyword>
<evidence type="ECO:0000256" key="12">
    <source>
        <dbReference type="HAMAP-Rule" id="MF_00418"/>
    </source>
</evidence>
<evidence type="ECO:0000256" key="8">
    <source>
        <dbReference type="ARBA" id="ARBA00023154"/>
    </source>
</evidence>
<comment type="subunit">
    <text evidence="12">Homotetramer; dimer of dimers.</text>
</comment>
<dbReference type="Pfam" id="PF00701">
    <property type="entry name" value="DHDPS"/>
    <property type="match status" value="1"/>
</dbReference>
<accession>A0A934R9P0</accession>
<dbReference type="PROSITE" id="PS00666">
    <property type="entry name" value="DHDPS_2"/>
    <property type="match status" value="1"/>
</dbReference>
<dbReference type="SMART" id="SM01130">
    <property type="entry name" value="DHDPS"/>
    <property type="match status" value="1"/>
</dbReference>
<keyword evidence="10 12" id="KW-0704">Schiff base</keyword>
<sequence length="293" mass="31385">MSFRGTYTALITPFRDGEIDRTAFQALVERQIEAGVDGIVPVGTTGESPTLRSDEHIEVIKLAIEYAAGRCQVVAGTGANATAEAIELTQAAERAGATGSLQVCPYYNKPSQEGLYQHFKAVADATSLPIMLYSIPGRSVIEISIETAVRLATDCENVTAIKEAGGSVDRVNQLAQALPEDFAILSGDDPLTLPFMACGATGLVSVAANIIPDIMARLVRACLNGSYDEALALQKQYYPLFRGLMSLEVNPVPIKEAVALQGHCTNEIRLPMVPLSEPQRAELTTLLEDFSLL</sequence>
<feature type="active site" description="Schiff-base intermediate with substrate" evidence="12 14">
    <location>
        <position position="162"/>
    </location>
</feature>
<evidence type="ECO:0000313" key="17">
    <source>
        <dbReference type="Proteomes" id="UP000658278"/>
    </source>
</evidence>
<dbReference type="InterPro" id="IPR013785">
    <property type="entry name" value="Aldolase_TIM"/>
</dbReference>
<comment type="caution">
    <text evidence="12">Was originally thought to be a dihydrodipicolinate synthase (DHDPS), catalyzing the condensation of (S)-aspartate-beta-semialdehyde [(S)-ASA] and pyruvate to dihydrodipicolinate (DHDP). However, it was shown in E.coli that the product of the enzymatic reaction is not dihydrodipicolinate but in fact (4S)-4-hydroxy-2,3,4,5-tetrahydro-(2S)-dipicolinic acid (HTPA), and that the consecutive dehydration reaction leading to DHDP is not spontaneous but catalyzed by DapB.</text>
</comment>
<gene>
    <name evidence="12" type="primary">dapA</name>
    <name evidence="16" type="ORF">JIN81_07995</name>
</gene>
<evidence type="ECO:0000256" key="9">
    <source>
        <dbReference type="ARBA" id="ARBA00023239"/>
    </source>
</evidence>
<dbReference type="GO" id="GO:0009089">
    <property type="term" value="P:lysine biosynthetic process via diaminopimelate"/>
    <property type="evidence" value="ECO:0007669"/>
    <property type="project" value="UniProtKB-UniRule"/>
</dbReference>
<feature type="site" description="Part of a proton relay during catalysis" evidence="12">
    <location>
        <position position="44"/>
    </location>
</feature>